<dbReference type="RefSeq" id="WP_206562484.1">
    <property type="nucleotide sequence ID" value="NZ_JAFKCZ010000022.1"/>
</dbReference>
<keyword evidence="8 9" id="KW-0413">Isomerase</keyword>
<feature type="binding site" evidence="6">
    <location>
        <begin position="46"/>
        <end position="48"/>
    </location>
    <ligand>
        <name>substrate</name>
    </ligand>
</feature>
<feature type="binding site" evidence="6">
    <location>
        <position position="23"/>
    </location>
    <ligand>
        <name>substrate</name>
    </ligand>
</feature>
<proteinExistence type="inferred from homology"/>
<dbReference type="GO" id="GO:0008830">
    <property type="term" value="F:dTDP-4-dehydrorhamnose 3,5-epimerase activity"/>
    <property type="evidence" value="ECO:0007669"/>
    <property type="project" value="UniProtKB-UniRule"/>
</dbReference>
<dbReference type="InterPro" id="IPR011051">
    <property type="entry name" value="RmlC_Cupin_sf"/>
</dbReference>
<evidence type="ECO:0000313" key="10">
    <source>
        <dbReference type="Proteomes" id="UP000664303"/>
    </source>
</evidence>
<dbReference type="EMBL" id="JAFKCZ010000022">
    <property type="protein sequence ID" value="MBN7799038.1"/>
    <property type="molecule type" value="Genomic_DNA"/>
</dbReference>
<feature type="binding site" evidence="6">
    <location>
        <position position="70"/>
    </location>
    <ligand>
        <name>substrate</name>
    </ligand>
</feature>
<evidence type="ECO:0000313" key="9">
    <source>
        <dbReference type="EMBL" id="MBN7799038.1"/>
    </source>
</evidence>
<comment type="pathway">
    <text evidence="8">Carbohydrate biosynthesis; dTDP-L-rhamnose biosynthesis.</text>
</comment>
<dbReference type="Pfam" id="PF00908">
    <property type="entry name" value="dTDP_sugar_isom"/>
    <property type="match status" value="1"/>
</dbReference>
<sequence length="182" mass="20510">MNVEQTTLRDVLLLHPKVFGDERGFFMESWNANTFRELGLDLDFVQDNHSRSARGILRGLHYQTRHTQGKLVRVVEGSVFDVAVDLRRSSPTFGQWFGAELSAANHAMMWVPPGFAHGFYVTSQYADFQYKCTDYYDPSSEVSLAWDDPTVGVEWPVPAGESPRLSGKDAEGLAWGAIPFFD</sequence>
<evidence type="ECO:0000256" key="4">
    <source>
        <dbReference type="ARBA" id="ARBA00019595"/>
    </source>
</evidence>
<dbReference type="GO" id="GO:0019305">
    <property type="term" value="P:dTDP-rhamnose biosynthetic process"/>
    <property type="evidence" value="ECO:0007669"/>
    <property type="project" value="UniProtKB-UniRule"/>
</dbReference>
<dbReference type="InterPro" id="IPR000888">
    <property type="entry name" value="RmlC-like"/>
</dbReference>
<dbReference type="InterPro" id="IPR014710">
    <property type="entry name" value="RmlC-like_jellyroll"/>
</dbReference>
<dbReference type="PANTHER" id="PTHR21047:SF2">
    <property type="entry name" value="THYMIDINE DIPHOSPHO-4-KETO-RHAMNOSE 3,5-EPIMERASE"/>
    <property type="match status" value="1"/>
</dbReference>
<feature type="binding site" evidence="6">
    <location>
        <position position="28"/>
    </location>
    <ligand>
        <name>substrate</name>
    </ligand>
</feature>
<feature type="binding site" evidence="6">
    <location>
        <position position="141"/>
    </location>
    <ligand>
        <name>substrate</name>
    </ligand>
</feature>
<accession>A0A939IPD1</accession>
<dbReference type="GO" id="GO:0005829">
    <property type="term" value="C:cytosol"/>
    <property type="evidence" value="ECO:0007669"/>
    <property type="project" value="TreeGrafter"/>
</dbReference>
<comment type="function">
    <text evidence="2 8">Catalyzes the epimerization of the C3' and C5'positions of dTDP-6-deoxy-D-xylo-4-hexulose, forming dTDP-6-deoxy-L-lyxo-4-hexulose.</text>
</comment>
<comment type="subunit">
    <text evidence="8">Homodimer.</text>
</comment>
<name>A0A939IPD1_9GAMM</name>
<dbReference type="AlphaFoldDB" id="A0A939IPD1"/>
<evidence type="ECO:0000256" key="3">
    <source>
        <dbReference type="ARBA" id="ARBA00012098"/>
    </source>
</evidence>
<feature type="binding site" evidence="6">
    <location>
        <position position="164"/>
    </location>
    <ligand>
        <name>substrate</name>
    </ligand>
</feature>
<dbReference type="PANTHER" id="PTHR21047">
    <property type="entry name" value="DTDP-6-DEOXY-D-GLUCOSE-3,5 EPIMERASE"/>
    <property type="match status" value="1"/>
</dbReference>
<feature type="binding site" evidence="6">
    <location>
        <position position="117"/>
    </location>
    <ligand>
        <name>substrate</name>
    </ligand>
</feature>
<evidence type="ECO:0000256" key="1">
    <source>
        <dbReference type="ARBA" id="ARBA00001298"/>
    </source>
</evidence>
<evidence type="ECO:0000256" key="7">
    <source>
        <dbReference type="PIRSR" id="PIRSR600888-3"/>
    </source>
</evidence>
<feature type="active site" description="Proton acceptor" evidence="5">
    <location>
        <position position="61"/>
    </location>
</feature>
<feature type="site" description="Participates in a stacking interaction with the thymidine ring of dTDP-4-oxo-6-deoxyglucose" evidence="7">
    <location>
        <position position="136"/>
    </location>
</feature>
<evidence type="ECO:0000256" key="8">
    <source>
        <dbReference type="RuleBase" id="RU364069"/>
    </source>
</evidence>
<dbReference type="GO" id="GO:0000271">
    <property type="term" value="P:polysaccharide biosynthetic process"/>
    <property type="evidence" value="ECO:0007669"/>
    <property type="project" value="TreeGrafter"/>
</dbReference>
<comment type="catalytic activity">
    <reaction evidence="1 8">
        <text>dTDP-4-dehydro-6-deoxy-alpha-D-glucose = dTDP-4-dehydro-beta-L-rhamnose</text>
        <dbReference type="Rhea" id="RHEA:16969"/>
        <dbReference type="ChEBI" id="CHEBI:57649"/>
        <dbReference type="ChEBI" id="CHEBI:62830"/>
        <dbReference type="EC" id="5.1.3.13"/>
    </reaction>
</comment>
<dbReference type="EC" id="5.1.3.13" evidence="3 8"/>
<dbReference type="NCBIfam" id="TIGR01221">
    <property type="entry name" value="rmlC"/>
    <property type="match status" value="1"/>
</dbReference>
<reference evidence="9" key="1">
    <citation type="submission" date="2021-02" db="EMBL/GenBank/DDBJ databases">
        <title>PHA producing bacteria isolated from coastal sediment in Guangdong, Shenzhen.</title>
        <authorList>
            <person name="Zheng W."/>
            <person name="Yu S."/>
            <person name="Huang Y."/>
        </authorList>
    </citation>
    <scope>NUCLEOTIDE SEQUENCE</scope>
    <source>
        <strain evidence="9">TN14-10</strain>
    </source>
</reference>
<dbReference type="CDD" id="cd00438">
    <property type="entry name" value="cupin_RmlC"/>
    <property type="match status" value="1"/>
</dbReference>
<comment type="caution">
    <text evidence="9">The sequence shown here is derived from an EMBL/GenBank/DDBJ whole genome shotgun (WGS) entry which is preliminary data.</text>
</comment>
<comment type="similarity">
    <text evidence="8">Belongs to the dTDP-4-dehydrorhamnose 3,5-epimerase family.</text>
</comment>
<gene>
    <name evidence="9" type="primary">rfbC</name>
    <name evidence="9" type="ORF">JYP50_20745</name>
</gene>
<evidence type="ECO:0000256" key="2">
    <source>
        <dbReference type="ARBA" id="ARBA00001997"/>
    </source>
</evidence>
<evidence type="ECO:0000256" key="5">
    <source>
        <dbReference type="PIRSR" id="PIRSR600888-1"/>
    </source>
</evidence>
<keyword evidence="10" id="KW-1185">Reference proteome</keyword>
<protein>
    <recommendedName>
        <fullName evidence="4 8">dTDP-4-dehydrorhamnose 3,5-epimerase</fullName>
        <ecNumber evidence="3 8">5.1.3.13</ecNumber>
    </recommendedName>
    <alternativeName>
        <fullName evidence="8">Thymidine diphospho-4-keto-rhamnose 3,5-epimerase</fullName>
    </alternativeName>
</protein>
<feature type="binding site" evidence="6">
    <location>
        <position position="58"/>
    </location>
    <ligand>
        <name>substrate</name>
    </ligand>
</feature>
<feature type="active site" description="Proton donor" evidence="5">
    <location>
        <position position="130"/>
    </location>
</feature>
<dbReference type="Proteomes" id="UP000664303">
    <property type="component" value="Unassembled WGS sequence"/>
</dbReference>
<dbReference type="SUPFAM" id="SSF51182">
    <property type="entry name" value="RmlC-like cupins"/>
    <property type="match status" value="1"/>
</dbReference>
<evidence type="ECO:0000256" key="6">
    <source>
        <dbReference type="PIRSR" id="PIRSR600888-2"/>
    </source>
</evidence>
<dbReference type="Gene3D" id="2.60.120.10">
    <property type="entry name" value="Jelly Rolls"/>
    <property type="match status" value="1"/>
</dbReference>
<organism evidence="9 10">
    <name type="scientific">Parahaliea mediterranea</name>
    <dbReference type="NCBI Taxonomy" id="651086"/>
    <lineage>
        <taxon>Bacteria</taxon>
        <taxon>Pseudomonadati</taxon>
        <taxon>Pseudomonadota</taxon>
        <taxon>Gammaproteobacteria</taxon>
        <taxon>Cellvibrionales</taxon>
        <taxon>Halieaceae</taxon>
        <taxon>Parahaliea</taxon>
    </lineage>
</organism>